<dbReference type="Proteomes" id="UP000026714">
    <property type="component" value="Unassembled WGS sequence"/>
</dbReference>
<feature type="signal peptide" evidence="1">
    <location>
        <begin position="1"/>
        <end position="31"/>
    </location>
</feature>
<evidence type="ECO:0000313" key="2">
    <source>
        <dbReference type="EMBL" id="KDB51006.1"/>
    </source>
</evidence>
<accession>A0A059KHV8</accession>
<name>A0A059KHV8_9BURK</name>
<evidence type="ECO:0000313" key="3">
    <source>
        <dbReference type="Proteomes" id="UP000026714"/>
    </source>
</evidence>
<feature type="chain" id="PRO_5001575896" evidence="1">
    <location>
        <begin position="32"/>
        <end position="441"/>
    </location>
</feature>
<dbReference type="eggNOG" id="COG4676">
    <property type="taxonomic scope" value="Bacteria"/>
</dbReference>
<reference evidence="2 3" key="1">
    <citation type="journal article" date="2014" name="FEMS Microbiol. Ecol.">
        <title>Sphaerotilus natans encrusted with nanoball-shaped Fe(III) oxide minerals formed by nitrate-reducing mixotrophic Fe(II) oxidation.</title>
        <authorList>
            <person name="Park S."/>
            <person name="Kim D.H."/>
            <person name="Lee J.H."/>
            <person name="Hur H.G."/>
        </authorList>
    </citation>
    <scope>NUCLEOTIDE SEQUENCE [LARGE SCALE GENOMIC DNA]</scope>
    <source>
        <strain evidence="2 3">DSM 6575</strain>
    </source>
</reference>
<evidence type="ECO:0000256" key="1">
    <source>
        <dbReference type="SAM" id="SignalP"/>
    </source>
</evidence>
<sequence length="441" mass="46975">MKIMLKSKHNFLRHALAGAAGLAMLAGTATAATTSICDAAGGYVVAYYNDTLALPDDADAQRAAMRIARHGRNTGSVETINSEPVRYETFYSLTPTQLQALASAYRSALDGALSAHWEYFWDFLGGDGSAWSTLAGRTGDSRFTALTSSFAEQVTSQKAASVSALTTVGNTQKACIQALYTERQKVTLASLGSQGTLFADQSFTAIGSPSNSSALRLSLTSRPVESTVTALTEKMAALQTPSGLHNNQGFFTATLSWSVPSNAYGTDANGNALKNDFDLHVIEPTPPQTSSSYVQWVHFSTTGDPGKGGGGDVSKQGYAGYLDKDGKGTSLSDTGPEHYYASCDESKLLPGTYWIAVTRVHAQIPSLTPITLQIATAKSGEVYSKTFAYTDLPEFVQQTKLTFPVRVVLTKNSDGSWAKPEVKAFAPFASYESTELPTYAL</sequence>
<dbReference type="STRING" id="34103.SAMN05421778_103265"/>
<proteinExistence type="predicted"/>
<keyword evidence="3" id="KW-1185">Reference proteome</keyword>
<dbReference type="EMBL" id="AZRA01000102">
    <property type="protein sequence ID" value="KDB51006.1"/>
    <property type="molecule type" value="Genomic_DNA"/>
</dbReference>
<keyword evidence="1" id="KW-0732">Signal</keyword>
<comment type="caution">
    <text evidence="2">The sequence shown here is derived from an EMBL/GenBank/DDBJ whole genome shotgun (WGS) entry which is preliminary data.</text>
</comment>
<gene>
    <name evidence="2" type="ORF">X805_33770</name>
</gene>
<organism evidence="2 3">
    <name type="scientific">Sphaerotilus natans subsp. natans DSM 6575</name>
    <dbReference type="NCBI Taxonomy" id="1286631"/>
    <lineage>
        <taxon>Bacteria</taxon>
        <taxon>Pseudomonadati</taxon>
        <taxon>Pseudomonadota</taxon>
        <taxon>Betaproteobacteria</taxon>
        <taxon>Burkholderiales</taxon>
        <taxon>Sphaerotilaceae</taxon>
        <taxon>Sphaerotilus</taxon>
    </lineage>
</organism>
<protein>
    <submittedName>
        <fullName evidence="2">Uncharacterized protein</fullName>
    </submittedName>
</protein>
<dbReference type="AlphaFoldDB" id="A0A059KHV8"/>
<dbReference type="RefSeq" id="WP_037484498.1">
    <property type="nucleotide sequence ID" value="NZ_AZRA01000102.1"/>
</dbReference>